<evidence type="ECO:0000259" key="4">
    <source>
        <dbReference type="Pfam" id="PF13439"/>
    </source>
</evidence>
<comment type="caution">
    <text evidence="5">The sequence shown here is derived from an EMBL/GenBank/DDBJ whole genome shotgun (WGS) entry which is preliminary data.</text>
</comment>
<feature type="domain" description="Glycosyl transferase family 1" evidence="3">
    <location>
        <begin position="188"/>
        <end position="350"/>
    </location>
</feature>
<keyword evidence="2 5" id="KW-0808">Transferase</keyword>
<feature type="domain" description="Glycosyltransferase subfamily 4-like N-terminal" evidence="4">
    <location>
        <begin position="15"/>
        <end position="171"/>
    </location>
</feature>
<proteinExistence type="predicted"/>
<dbReference type="RefSeq" id="WP_210057767.1">
    <property type="nucleotide sequence ID" value="NZ_BAAAMH010000033.1"/>
</dbReference>
<evidence type="ECO:0000313" key="6">
    <source>
        <dbReference type="Proteomes" id="UP000758168"/>
    </source>
</evidence>
<gene>
    <name evidence="5" type="ORF">JOF54_003268</name>
</gene>
<dbReference type="Proteomes" id="UP000758168">
    <property type="component" value="Unassembled WGS sequence"/>
</dbReference>
<dbReference type="EMBL" id="JAGIOB010000001">
    <property type="protein sequence ID" value="MBP2418346.1"/>
    <property type="molecule type" value="Genomic_DNA"/>
</dbReference>
<dbReference type="Gene3D" id="3.40.50.2000">
    <property type="entry name" value="Glycogen Phosphorylase B"/>
    <property type="match status" value="2"/>
</dbReference>
<evidence type="ECO:0000259" key="3">
    <source>
        <dbReference type="Pfam" id="PF00534"/>
    </source>
</evidence>
<dbReference type="GO" id="GO:0016757">
    <property type="term" value="F:glycosyltransferase activity"/>
    <property type="evidence" value="ECO:0007669"/>
    <property type="project" value="UniProtKB-KW"/>
</dbReference>
<keyword evidence="1 5" id="KW-0328">Glycosyltransferase</keyword>
<keyword evidence="6" id="KW-1185">Reference proteome</keyword>
<dbReference type="SUPFAM" id="SSF53756">
    <property type="entry name" value="UDP-Glycosyltransferase/glycogen phosphorylase"/>
    <property type="match status" value="1"/>
</dbReference>
<dbReference type="Pfam" id="PF13439">
    <property type="entry name" value="Glyco_transf_4"/>
    <property type="match status" value="1"/>
</dbReference>
<reference evidence="5 6" key="1">
    <citation type="submission" date="2021-03" db="EMBL/GenBank/DDBJ databases">
        <title>Sequencing the genomes of 1000 actinobacteria strains.</title>
        <authorList>
            <person name="Klenk H.-P."/>
        </authorList>
    </citation>
    <scope>NUCLEOTIDE SEQUENCE [LARGE SCALE GENOMIC DNA]</scope>
    <source>
        <strain evidence="5 6">DSM 12936</strain>
    </source>
</reference>
<accession>A0ABS4ZBA4</accession>
<dbReference type="PANTHER" id="PTHR45947">
    <property type="entry name" value="SULFOQUINOVOSYL TRANSFERASE SQD2"/>
    <property type="match status" value="1"/>
</dbReference>
<organism evidence="5 6">
    <name type="scientific">Microlunatus capsulatus</name>
    <dbReference type="NCBI Taxonomy" id="99117"/>
    <lineage>
        <taxon>Bacteria</taxon>
        <taxon>Bacillati</taxon>
        <taxon>Actinomycetota</taxon>
        <taxon>Actinomycetes</taxon>
        <taxon>Propionibacteriales</taxon>
        <taxon>Propionibacteriaceae</taxon>
        <taxon>Microlunatus</taxon>
    </lineage>
</organism>
<dbReference type="InterPro" id="IPR050194">
    <property type="entry name" value="Glycosyltransferase_grp1"/>
</dbReference>
<dbReference type="InterPro" id="IPR001296">
    <property type="entry name" value="Glyco_trans_1"/>
</dbReference>
<protein>
    <submittedName>
        <fullName evidence="5">Phosphatidylinositol alpha-1,6-mannosyltransferase</fullName>
        <ecNumber evidence="5">2.4.1.-</ecNumber>
    </submittedName>
</protein>
<dbReference type="Pfam" id="PF00534">
    <property type="entry name" value="Glycos_transf_1"/>
    <property type="match status" value="1"/>
</dbReference>
<name>A0ABS4ZBA4_9ACTN</name>
<evidence type="ECO:0000256" key="1">
    <source>
        <dbReference type="ARBA" id="ARBA00022676"/>
    </source>
</evidence>
<sequence length="372" mass="38172">MPRTLVVTNDFPPRIGGIESFVADLCTLLDDDVVVLTSGPPGAAATDAGRPYPVVRRGGLLLPTPAVAREAAELLRRSGADRVLFGAAAPLGLLAPALRRAGARHVVALTHGHEVWWSLVPGARAALRRVGDACDHLTTISDFTTAAVGAALSPAARARLLRLPPPVDLARFGPAPGPALRPEALRCVAVGRFVRQKGFDTLLRAWRDVLAGWPGGQARPELVLVGDGPQRPALEALVSGLGLAGTVRLTGAVPREQVLAELRAARVFALPVRSRWGGLYAEGLGLAAVEAAACGLAVVVGRSGGAPETVVEGRTGAVVDPDDPGALAAVLLPLLQDPDRAAALGAAGREHVAARFGADAARATLRAALALG</sequence>
<dbReference type="CDD" id="cd03801">
    <property type="entry name" value="GT4_PimA-like"/>
    <property type="match status" value="1"/>
</dbReference>
<dbReference type="InterPro" id="IPR028098">
    <property type="entry name" value="Glyco_trans_4-like_N"/>
</dbReference>
<dbReference type="PANTHER" id="PTHR45947:SF3">
    <property type="entry name" value="SULFOQUINOVOSYL TRANSFERASE SQD2"/>
    <property type="match status" value="1"/>
</dbReference>
<evidence type="ECO:0000256" key="2">
    <source>
        <dbReference type="ARBA" id="ARBA00022679"/>
    </source>
</evidence>
<evidence type="ECO:0000313" key="5">
    <source>
        <dbReference type="EMBL" id="MBP2418346.1"/>
    </source>
</evidence>
<dbReference type="EC" id="2.4.1.-" evidence="5"/>